<dbReference type="SUPFAM" id="SSF53850">
    <property type="entry name" value="Periplasmic binding protein-like II"/>
    <property type="match status" value="1"/>
</dbReference>
<keyword evidence="8" id="KW-1185">Reference proteome</keyword>
<evidence type="ECO:0000256" key="4">
    <source>
        <dbReference type="ARBA" id="ARBA00023139"/>
    </source>
</evidence>
<keyword evidence="2 6" id="KW-0732">Signal</keyword>
<proteinExistence type="predicted"/>
<keyword evidence="3" id="KW-0472">Membrane</keyword>
<dbReference type="PANTHER" id="PTHR43649:SF33">
    <property type="entry name" value="POLYGALACTURONAN_RHAMNOGALACTURONAN-BINDING PROTEIN YTCQ"/>
    <property type="match status" value="1"/>
</dbReference>
<keyword evidence="4" id="KW-0564">Palmitate</keyword>
<evidence type="ECO:0000256" key="1">
    <source>
        <dbReference type="ARBA" id="ARBA00022475"/>
    </source>
</evidence>
<evidence type="ECO:0000313" key="8">
    <source>
        <dbReference type="Proteomes" id="UP000621560"/>
    </source>
</evidence>
<keyword evidence="1" id="KW-1003">Cell membrane</keyword>
<sequence>MGAKKMNKKGFVAAGLMLSLAIAGCSSNDGGGSADNGNGADGNEPKEKANISSAIYDRGSVPAAEGSIEDNRWTRWLSENGPANVTFTAVPRWESEDKYNTLLASGSAPDLLFEYSPAIRNIWYQQKQLLPLDELIEEHSTSYKAMLEDYPALRKAGTLDDGKLYYFGRLNEVVPNRAVLIRKDWLDKLGLEYPKTTEELYEVAKAFRTEDPDGNGKDDTYGLAVSGNSTRTLDQIFQKMGFVLRDDEIVYAWDSFEEEASFMKRLYEEGIIDRDFLNDKNGENARQDFVTGKLGIYPVLLNWKTFTTNEYKTLKDNVPDAEIIPIPYPESRAGAFTPTFANPVQMTAAINRGADNPEAVMAYVDFLIEPSTGQTLKYGVEGEHYEMGENGCPVALDNDKTEQVGYTVDLQMLMTAPYVLEGKCGMESEFNPEVPLEQEGLDLFHQGLEAYIDLDRPYSEITISEHMPQMPKELQTTLGETNKTIGDLYSKAIVSGSNYTVQQALEEAQKVFQNGMGPEAEAWLKDWYANNKDTAFLAEDLYAVIREQQGIDK</sequence>
<evidence type="ECO:0000256" key="3">
    <source>
        <dbReference type="ARBA" id="ARBA00023136"/>
    </source>
</evidence>
<dbReference type="PROSITE" id="PS51257">
    <property type="entry name" value="PROKAR_LIPOPROTEIN"/>
    <property type="match status" value="1"/>
</dbReference>
<dbReference type="InterPro" id="IPR006059">
    <property type="entry name" value="SBP"/>
</dbReference>
<protein>
    <submittedName>
        <fullName evidence="7">Extracellular solute-binding protein</fullName>
    </submittedName>
</protein>
<dbReference type="Proteomes" id="UP000621560">
    <property type="component" value="Unassembled WGS sequence"/>
</dbReference>
<feature type="signal peptide" evidence="6">
    <location>
        <begin position="1"/>
        <end position="27"/>
    </location>
</feature>
<dbReference type="PANTHER" id="PTHR43649">
    <property type="entry name" value="ARABINOSE-BINDING PROTEIN-RELATED"/>
    <property type="match status" value="1"/>
</dbReference>
<comment type="caution">
    <text evidence="7">The sequence shown here is derived from an EMBL/GenBank/DDBJ whole genome shotgun (WGS) entry which is preliminary data.</text>
</comment>
<dbReference type="EMBL" id="JACXIZ010000008">
    <property type="protein sequence ID" value="MBD2844171.1"/>
    <property type="molecule type" value="Genomic_DNA"/>
</dbReference>
<reference evidence="7" key="1">
    <citation type="submission" date="2020-09" db="EMBL/GenBank/DDBJ databases">
        <title>A novel bacterium of genus Paenibacillus, isolated from South China Sea.</title>
        <authorList>
            <person name="Huang H."/>
            <person name="Mo K."/>
            <person name="Hu Y."/>
        </authorList>
    </citation>
    <scope>NUCLEOTIDE SEQUENCE</scope>
    <source>
        <strain evidence="7">IB182496</strain>
    </source>
</reference>
<evidence type="ECO:0000313" key="7">
    <source>
        <dbReference type="EMBL" id="MBD2844171.1"/>
    </source>
</evidence>
<evidence type="ECO:0000256" key="5">
    <source>
        <dbReference type="ARBA" id="ARBA00023288"/>
    </source>
</evidence>
<evidence type="ECO:0000256" key="6">
    <source>
        <dbReference type="SAM" id="SignalP"/>
    </source>
</evidence>
<feature type="chain" id="PRO_5039674361" evidence="6">
    <location>
        <begin position="28"/>
        <end position="553"/>
    </location>
</feature>
<accession>A0A927GQD8</accession>
<gene>
    <name evidence="7" type="ORF">IDH44_03140</name>
</gene>
<dbReference type="Pfam" id="PF01547">
    <property type="entry name" value="SBP_bac_1"/>
    <property type="match status" value="1"/>
</dbReference>
<name>A0A927GQD8_9BACL</name>
<dbReference type="AlphaFoldDB" id="A0A927GQD8"/>
<evidence type="ECO:0000256" key="2">
    <source>
        <dbReference type="ARBA" id="ARBA00022729"/>
    </source>
</evidence>
<dbReference type="Gene3D" id="3.40.190.10">
    <property type="entry name" value="Periplasmic binding protein-like II"/>
    <property type="match status" value="2"/>
</dbReference>
<dbReference type="InterPro" id="IPR050490">
    <property type="entry name" value="Bact_solute-bd_prot1"/>
</dbReference>
<keyword evidence="5" id="KW-0449">Lipoprotein</keyword>
<organism evidence="7 8">
    <name type="scientific">Paenibacillus sabuli</name>
    <dbReference type="NCBI Taxonomy" id="2772509"/>
    <lineage>
        <taxon>Bacteria</taxon>
        <taxon>Bacillati</taxon>
        <taxon>Bacillota</taxon>
        <taxon>Bacilli</taxon>
        <taxon>Bacillales</taxon>
        <taxon>Paenibacillaceae</taxon>
        <taxon>Paenibacillus</taxon>
    </lineage>
</organism>